<organism evidence="11 12">
    <name type="scientific">Thermosediminibacter litoriperuensis</name>
    <dbReference type="NCBI Taxonomy" id="291989"/>
    <lineage>
        <taxon>Bacteria</taxon>
        <taxon>Bacillati</taxon>
        <taxon>Bacillota</taxon>
        <taxon>Clostridia</taxon>
        <taxon>Thermosediminibacterales</taxon>
        <taxon>Thermosediminibacteraceae</taxon>
        <taxon>Thermosediminibacter</taxon>
    </lineage>
</organism>
<feature type="active site" description="Proton acceptor" evidence="9">
    <location>
        <position position="167"/>
    </location>
</feature>
<comment type="subunit">
    <text evidence="9 10">Homodimer.</text>
</comment>
<evidence type="ECO:0000256" key="7">
    <source>
        <dbReference type="ARBA" id="ARBA00023152"/>
    </source>
</evidence>
<evidence type="ECO:0000313" key="12">
    <source>
        <dbReference type="Proteomes" id="UP000322294"/>
    </source>
</evidence>
<comment type="function">
    <text evidence="9">Involved in the gluconeogenesis. Catalyzes stereospecifically the conversion of dihydroxyacetone phosphate (DHAP) to D-glyceraldehyde-3-phosphate (G3P).</text>
</comment>
<feature type="binding site" evidence="9">
    <location>
        <position position="213"/>
    </location>
    <ligand>
        <name>substrate</name>
    </ligand>
</feature>
<dbReference type="PANTHER" id="PTHR21139:SF42">
    <property type="entry name" value="TRIOSEPHOSPHATE ISOMERASE"/>
    <property type="match status" value="1"/>
</dbReference>
<dbReference type="GO" id="GO:0006094">
    <property type="term" value="P:gluconeogenesis"/>
    <property type="evidence" value="ECO:0007669"/>
    <property type="project" value="UniProtKB-UniRule"/>
</dbReference>
<comment type="catalytic activity">
    <reaction evidence="9 10">
        <text>D-glyceraldehyde 3-phosphate = dihydroxyacetone phosphate</text>
        <dbReference type="Rhea" id="RHEA:18585"/>
        <dbReference type="ChEBI" id="CHEBI:57642"/>
        <dbReference type="ChEBI" id="CHEBI:59776"/>
        <dbReference type="EC" id="5.3.1.1"/>
    </reaction>
</comment>
<dbReference type="Proteomes" id="UP000322294">
    <property type="component" value="Unassembled WGS sequence"/>
</dbReference>
<reference evidence="11 12" key="1">
    <citation type="submission" date="2019-07" db="EMBL/GenBank/DDBJ databases">
        <title>Genomic Encyclopedia of Type Strains, Phase I: the one thousand microbial genomes (KMG-I) project.</title>
        <authorList>
            <person name="Kyrpides N."/>
        </authorList>
    </citation>
    <scope>NUCLEOTIDE SEQUENCE [LARGE SCALE GENOMIC DNA]</scope>
    <source>
        <strain evidence="11 12">DSM 16647</strain>
    </source>
</reference>
<comment type="pathway">
    <text evidence="1 9 10">Carbohydrate degradation; glycolysis; D-glyceraldehyde 3-phosphate from glycerone phosphate: step 1/1.</text>
</comment>
<dbReference type="InterPro" id="IPR035990">
    <property type="entry name" value="TIM_sf"/>
</dbReference>
<dbReference type="GO" id="GO:0005829">
    <property type="term" value="C:cytosol"/>
    <property type="evidence" value="ECO:0007669"/>
    <property type="project" value="TreeGrafter"/>
</dbReference>
<dbReference type="Pfam" id="PF00121">
    <property type="entry name" value="TIM"/>
    <property type="match status" value="1"/>
</dbReference>
<accession>A0A5S5APM4</accession>
<protein>
    <recommendedName>
        <fullName evidence="4 9">Triosephosphate isomerase</fullName>
        <shortName evidence="9">TIM</shortName>
        <shortName evidence="9">TPI</shortName>
        <ecNumber evidence="3 9">5.3.1.1</ecNumber>
    </recommendedName>
    <alternativeName>
        <fullName evidence="9">Triose-phosphate isomerase</fullName>
    </alternativeName>
</protein>
<evidence type="ECO:0000256" key="1">
    <source>
        <dbReference type="ARBA" id="ARBA00004680"/>
    </source>
</evidence>
<evidence type="ECO:0000256" key="4">
    <source>
        <dbReference type="ARBA" id="ARBA00019397"/>
    </source>
</evidence>
<evidence type="ECO:0000256" key="8">
    <source>
        <dbReference type="ARBA" id="ARBA00023235"/>
    </source>
</evidence>
<comment type="subcellular location">
    <subcellularLocation>
        <location evidence="9 10">Cytoplasm</location>
    </subcellularLocation>
</comment>
<dbReference type="UniPathway" id="UPA00109">
    <property type="reaction ID" value="UER00189"/>
</dbReference>
<evidence type="ECO:0000256" key="5">
    <source>
        <dbReference type="ARBA" id="ARBA00022432"/>
    </source>
</evidence>
<keyword evidence="12" id="KW-1185">Reference proteome</keyword>
<feature type="binding site" evidence="9">
    <location>
        <position position="173"/>
    </location>
    <ligand>
        <name>substrate</name>
    </ligand>
</feature>
<dbReference type="AlphaFoldDB" id="A0A5S5APM4"/>
<keyword evidence="8 9" id="KW-0413">Isomerase</keyword>
<evidence type="ECO:0000256" key="9">
    <source>
        <dbReference type="HAMAP-Rule" id="MF_00147"/>
    </source>
</evidence>
<sequence>MSRTPLFAGNWKMHKNVAETLEFLEAFLPMAKNVSGEIALCPPFTSLWAAAERLKGSGLKIGAQNMHWEDKGAFTGEISPAMLKEIPCDYVIIGHSERRQHFAETDETVNRKVKSALKYAITPIICVGESLEQREKGQTLSVVLSQVEKALEGVDIHDGNELVFAYEPIWAIGTGKVAMPSDAQEVIGALRKKLSELYSVQVSKNTRILYGGSVKPENIRDLMAEPDIDGALVGGASLDADTFYRIAAYDQS</sequence>
<keyword evidence="7 9" id="KW-0324">Glycolysis</keyword>
<evidence type="ECO:0000256" key="6">
    <source>
        <dbReference type="ARBA" id="ARBA00022490"/>
    </source>
</evidence>
<dbReference type="EMBL" id="VNHO01000016">
    <property type="protein sequence ID" value="TYP53270.1"/>
    <property type="molecule type" value="Genomic_DNA"/>
</dbReference>
<dbReference type="InterPro" id="IPR013785">
    <property type="entry name" value="Aldolase_TIM"/>
</dbReference>
<feature type="binding site" evidence="9">
    <location>
        <begin position="234"/>
        <end position="235"/>
    </location>
    <ligand>
        <name>substrate</name>
    </ligand>
</feature>
<keyword evidence="6 9" id="KW-0963">Cytoplasm</keyword>
<dbReference type="InterPro" id="IPR020861">
    <property type="entry name" value="Triosephosphate_isomerase_AS"/>
</dbReference>
<dbReference type="PANTHER" id="PTHR21139">
    <property type="entry name" value="TRIOSEPHOSPHATE ISOMERASE"/>
    <property type="match status" value="1"/>
</dbReference>
<evidence type="ECO:0000256" key="10">
    <source>
        <dbReference type="RuleBase" id="RU363013"/>
    </source>
</evidence>
<dbReference type="EC" id="5.3.1.1" evidence="3 9"/>
<dbReference type="CDD" id="cd00311">
    <property type="entry name" value="TIM"/>
    <property type="match status" value="1"/>
</dbReference>
<comment type="caution">
    <text evidence="11">The sequence shown here is derived from an EMBL/GenBank/DDBJ whole genome shotgun (WGS) entry which is preliminary data.</text>
</comment>
<dbReference type="UniPathway" id="UPA00138"/>
<dbReference type="PROSITE" id="PS51440">
    <property type="entry name" value="TIM_2"/>
    <property type="match status" value="1"/>
</dbReference>
<dbReference type="Gene3D" id="3.20.20.70">
    <property type="entry name" value="Aldolase class I"/>
    <property type="match status" value="1"/>
</dbReference>
<comment type="pathway">
    <text evidence="9 10">Carbohydrate biosynthesis; gluconeogenesis.</text>
</comment>
<evidence type="ECO:0000256" key="2">
    <source>
        <dbReference type="ARBA" id="ARBA00007422"/>
    </source>
</evidence>
<feature type="active site" description="Electrophile" evidence="9">
    <location>
        <position position="95"/>
    </location>
</feature>
<dbReference type="RefSeq" id="WP_148867363.1">
    <property type="nucleotide sequence ID" value="NZ_VNHO01000016.1"/>
</dbReference>
<comment type="similarity">
    <text evidence="2 9 10">Belongs to the triosephosphate isomerase family.</text>
</comment>
<dbReference type="PROSITE" id="PS00171">
    <property type="entry name" value="TIM_1"/>
    <property type="match status" value="1"/>
</dbReference>
<dbReference type="FunFam" id="3.20.20.70:FF:000016">
    <property type="entry name" value="Triosephosphate isomerase"/>
    <property type="match status" value="1"/>
</dbReference>
<gene>
    <name evidence="9" type="primary">tpiA</name>
    <name evidence="11" type="ORF">LZ11_01621</name>
</gene>
<dbReference type="SUPFAM" id="SSF51351">
    <property type="entry name" value="Triosephosphate isomerase (TIM)"/>
    <property type="match status" value="1"/>
</dbReference>
<dbReference type="NCBIfam" id="TIGR00419">
    <property type="entry name" value="tim"/>
    <property type="match status" value="1"/>
</dbReference>
<dbReference type="InterPro" id="IPR000652">
    <property type="entry name" value="Triosephosphate_isomerase"/>
</dbReference>
<evidence type="ECO:0000313" key="11">
    <source>
        <dbReference type="EMBL" id="TYP53270.1"/>
    </source>
</evidence>
<dbReference type="HAMAP" id="MF_00147_B">
    <property type="entry name" value="TIM_B"/>
    <property type="match status" value="1"/>
</dbReference>
<keyword evidence="5 9" id="KW-0312">Gluconeogenesis</keyword>
<name>A0A5S5APM4_9FIRM</name>
<dbReference type="GO" id="GO:0046166">
    <property type="term" value="P:glyceraldehyde-3-phosphate biosynthetic process"/>
    <property type="evidence" value="ECO:0007669"/>
    <property type="project" value="TreeGrafter"/>
</dbReference>
<dbReference type="GO" id="GO:0006096">
    <property type="term" value="P:glycolytic process"/>
    <property type="evidence" value="ECO:0007669"/>
    <property type="project" value="UniProtKB-UniRule"/>
</dbReference>
<feature type="binding site" evidence="9">
    <location>
        <begin position="10"/>
        <end position="12"/>
    </location>
    <ligand>
        <name>substrate</name>
    </ligand>
</feature>
<proteinExistence type="inferred from homology"/>
<dbReference type="GO" id="GO:0004807">
    <property type="term" value="F:triose-phosphate isomerase activity"/>
    <property type="evidence" value="ECO:0007669"/>
    <property type="project" value="UniProtKB-UniRule"/>
</dbReference>
<dbReference type="GO" id="GO:0019563">
    <property type="term" value="P:glycerol catabolic process"/>
    <property type="evidence" value="ECO:0007669"/>
    <property type="project" value="TreeGrafter"/>
</dbReference>
<dbReference type="InterPro" id="IPR022896">
    <property type="entry name" value="TrioseP_Isoase_bac/euk"/>
</dbReference>
<evidence type="ECO:0000256" key="3">
    <source>
        <dbReference type="ARBA" id="ARBA00011940"/>
    </source>
</evidence>
<dbReference type="OrthoDB" id="9809429at2"/>